<comment type="caution">
    <text evidence="1">The sequence shown here is derived from an EMBL/GenBank/DDBJ whole genome shotgun (WGS) entry which is preliminary data.</text>
</comment>
<gene>
    <name evidence="1" type="ORF">BDR25DRAFT_108350</name>
</gene>
<accession>A0ACB6Q955</accession>
<evidence type="ECO:0000313" key="1">
    <source>
        <dbReference type="EMBL" id="KAF2463434.1"/>
    </source>
</evidence>
<reference evidence="1" key="1">
    <citation type="journal article" date="2020" name="Stud. Mycol.">
        <title>101 Dothideomycetes genomes: a test case for predicting lifestyles and emergence of pathogens.</title>
        <authorList>
            <person name="Haridas S."/>
            <person name="Albert R."/>
            <person name="Binder M."/>
            <person name="Bloem J."/>
            <person name="Labutti K."/>
            <person name="Salamov A."/>
            <person name="Andreopoulos B."/>
            <person name="Baker S."/>
            <person name="Barry K."/>
            <person name="Bills G."/>
            <person name="Bluhm B."/>
            <person name="Cannon C."/>
            <person name="Castanera R."/>
            <person name="Culley D."/>
            <person name="Daum C."/>
            <person name="Ezra D."/>
            <person name="Gonzalez J."/>
            <person name="Henrissat B."/>
            <person name="Kuo A."/>
            <person name="Liang C."/>
            <person name="Lipzen A."/>
            <person name="Lutzoni F."/>
            <person name="Magnuson J."/>
            <person name="Mondo S."/>
            <person name="Nolan M."/>
            <person name="Ohm R."/>
            <person name="Pangilinan J."/>
            <person name="Park H.-J."/>
            <person name="Ramirez L."/>
            <person name="Alfaro M."/>
            <person name="Sun H."/>
            <person name="Tritt A."/>
            <person name="Yoshinaga Y."/>
            <person name="Zwiers L.-H."/>
            <person name="Turgeon B."/>
            <person name="Goodwin S."/>
            <person name="Spatafora J."/>
            <person name="Crous P."/>
            <person name="Grigoriev I."/>
        </authorList>
    </citation>
    <scope>NUCLEOTIDE SEQUENCE</scope>
    <source>
        <strain evidence="1">ATCC 200398</strain>
    </source>
</reference>
<protein>
    <submittedName>
        <fullName evidence="1">FabD/lysophospholipase-like protein</fullName>
    </submittedName>
</protein>
<dbReference type="Proteomes" id="UP000799755">
    <property type="component" value="Unassembled WGS sequence"/>
</dbReference>
<organism evidence="1 2">
    <name type="scientific">Lindgomyces ingoldianus</name>
    <dbReference type="NCBI Taxonomy" id="673940"/>
    <lineage>
        <taxon>Eukaryota</taxon>
        <taxon>Fungi</taxon>
        <taxon>Dikarya</taxon>
        <taxon>Ascomycota</taxon>
        <taxon>Pezizomycotina</taxon>
        <taxon>Dothideomycetes</taxon>
        <taxon>Pleosporomycetidae</taxon>
        <taxon>Pleosporales</taxon>
        <taxon>Lindgomycetaceae</taxon>
        <taxon>Lindgomyces</taxon>
    </lineage>
</organism>
<keyword evidence="2" id="KW-1185">Reference proteome</keyword>
<proteinExistence type="predicted"/>
<evidence type="ECO:0000313" key="2">
    <source>
        <dbReference type="Proteomes" id="UP000799755"/>
    </source>
</evidence>
<dbReference type="EMBL" id="MU003550">
    <property type="protein sequence ID" value="KAF2463434.1"/>
    <property type="molecule type" value="Genomic_DNA"/>
</dbReference>
<sequence length="633" mass="70541">MATNVHSIATVTEREETNPSATFPSTGPDTPRASPSGGRSSLDTDARNASDPEERASQIEGRASAPPIEPPIPATSETSPPIPTADAVEMVPPLPNIEYAKADGKNDEQRSEAVPRVQIHAQLRKTLALLRTVLEALRERRATLQDVQYLEETIENCLTRFRVWSMDIFQYDRPEIFGSENVNAEPIPDVLENAHQSFTRLIHLLAELNANFIAITPRSIGPLLIQKFPEWKDSIAETSSSILTEGPKVVLALQKLVKSYQEKSNRNRPKSRRARVLSLDGGGVRSFASLLILKDLMRHLNELRSQGAKNSTEPLRPTDVFDYMYGSSSGGLIAIMLGRLGMTVESAISNYIQYADRIFSSPKRSLFVGITRTRYSEKNLVHATRLLVGDFDPSPPHDRWRRDIFRSSDTKTKVGVTTFDTTTNKAYLLRSYSTPDEGSFDTDTLKVWEAAWATSAAPFYFPPMPYKDKTFIDGAISANNPSLTAFREVLEHTQHREMIFVSIGSGGSISRLPRKSGFDVLGIAAYLNTLASLVMDTEATARMVEGVIDRSQQDYFRLNPIAMGVRSLGEWKTSWKGKEKYFDTLELVKLRTADFLRKAEVQKELAVCAKCLLKALQGKDETECKMPADEGRS</sequence>
<name>A0ACB6Q955_9PLEO</name>